<dbReference type="InterPro" id="IPR036188">
    <property type="entry name" value="FAD/NAD-bd_sf"/>
</dbReference>
<dbReference type="SUPFAM" id="SSF51905">
    <property type="entry name" value="FAD/NAD(P)-binding domain"/>
    <property type="match status" value="1"/>
</dbReference>
<dbReference type="InterPro" id="IPR001763">
    <property type="entry name" value="Rhodanese-like_dom"/>
</dbReference>
<feature type="domain" description="Rhodanese" evidence="1">
    <location>
        <begin position="44"/>
        <end position="91"/>
    </location>
</feature>
<protein>
    <submittedName>
        <fullName evidence="3">Pyruvate dehydrogenase phosphatase regulatory subunit, mitochondrial-like</fullName>
    </submittedName>
</protein>
<dbReference type="PANTHER" id="PTHR13847">
    <property type="entry name" value="SARCOSINE DEHYDROGENASE-RELATED"/>
    <property type="match status" value="1"/>
</dbReference>
<dbReference type="Pfam" id="PF16350">
    <property type="entry name" value="FAO_M"/>
    <property type="match status" value="1"/>
</dbReference>
<dbReference type="InterPro" id="IPR027266">
    <property type="entry name" value="TrmE/GcvT-like"/>
</dbReference>
<dbReference type="SUPFAM" id="SSF54373">
    <property type="entry name" value="FAD-linked reductases, C-terminal domain"/>
    <property type="match status" value="1"/>
</dbReference>
<dbReference type="Pfam" id="PF01571">
    <property type="entry name" value="GCV_T"/>
    <property type="match status" value="1"/>
</dbReference>
<reference evidence="3" key="1">
    <citation type="submission" date="2025-08" db="UniProtKB">
        <authorList>
            <consortium name="RefSeq"/>
        </authorList>
    </citation>
    <scope>IDENTIFICATION</scope>
</reference>
<dbReference type="Gene3D" id="3.50.50.60">
    <property type="entry name" value="FAD/NAD(P)-binding domain"/>
    <property type="match status" value="1"/>
</dbReference>
<dbReference type="SUPFAM" id="SSF103025">
    <property type="entry name" value="Folate-binding domain"/>
    <property type="match status" value="3"/>
</dbReference>
<dbReference type="Gene3D" id="2.40.30.110">
    <property type="entry name" value="Aminomethyltransferase beta-barrel domains"/>
    <property type="match status" value="1"/>
</dbReference>
<keyword evidence="2" id="KW-1185">Reference proteome</keyword>
<dbReference type="InterPro" id="IPR006222">
    <property type="entry name" value="GCVT_N"/>
</dbReference>
<accession>A0ABM1E455</accession>
<proteinExistence type="predicted"/>
<sequence>MRSMYLRRCRNVVRCRGFAIFRKSYSTGSTAPAYTSDLPTHAKVVICGGGVMGTSVAFQLAKLGLTDVVLLEKGRLSCGVTWMASGIVGCLRRAAERQLCQISVDLYRSLQDEGHDIGWMQSGSINLARTENRMVSLRRLVAQAKVQKLNCDFITTDEVKTMVPLMKVNDLKGAALVPGDGVVNPIKLCHTMATLAAEKGVTIIEKVKVEEVLTESKRVKGVRTSKGVINCEFFVNCAGQWARDLGLKSKDSVRVPVHSVEHAAVTTKPIPGMDTVSAVIRDYDGGIQFQPLAGGGLLIKGYESNARPVFTEGIPEDFEFRVLPEDWEGCGYLLRRLRYRFPNSDPQPALHMVNGPESFTPDGTWILGEAPEVDNYYVAAGFCDMGVAAAGGVGRALAERILGIEGRLMTDLWALEIQRFFEGHNIKAFLKDRIPEIVGRHYKITYPYNEYETGRGVRTSPLYPILYKNGGMFSTKMGYERPLWFSDDEGKRSATIAARHFSPFSSMRPRAAVVLGSRRGDKQTPVTMVPTAHVHVVSTQTHHSFDLARDDMSTTQTPSRQAAYSTDTSSNHAGLPNVSCIAMHVYHALMSTGRDYGMINAGYQAIRFLRIEKFHVSWGEDFDRWTTPIECGTAFRVKFQSKGAEVVNLLQYLCANDVDVPVGTIVHTGLLNHHGGYENDCSLVRMEENRYFMVSPTSQYTHAWEWITRHLPEDGSVQMSNVSSKYVVMNLIGPKSVDVLRLLSDANVDNFPYFTSQLINLGQSGGVKALHMTHSGEPGWTLYVPTEDSLSMRLSIEKFHVAWCAIFDRLRPQPDRCGHGVQESNSSSTVMTVDTDSGLGGKYVGLTRSTCYGFTLKRTVCIGAVHDFDPDTRNRRIFDVGFITDPAAKFEVEIAGKRFRAFPHVHPPRVPAIATELGTKYKYKPTVVTTSRTSSL</sequence>
<dbReference type="RefSeq" id="XP_014666976.1">
    <property type="nucleotide sequence ID" value="XM_014811490.1"/>
</dbReference>
<dbReference type="PANTHER" id="PTHR13847:SF193">
    <property type="entry name" value="PYRUVATE DEHYDROGENASE PHOSPHATASE REGULATORY SUBUNIT, MITOCHONDRIAL"/>
    <property type="match status" value="1"/>
</dbReference>
<evidence type="ECO:0000259" key="1">
    <source>
        <dbReference type="PROSITE" id="PS50206"/>
    </source>
</evidence>
<name>A0ABM1E455_PRICU</name>
<organism evidence="2 3">
    <name type="scientific">Priapulus caudatus</name>
    <name type="common">Priapulid worm</name>
    <dbReference type="NCBI Taxonomy" id="37621"/>
    <lineage>
        <taxon>Eukaryota</taxon>
        <taxon>Metazoa</taxon>
        <taxon>Ecdysozoa</taxon>
        <taxon>Scalidophora</taxon>
        <taxon>Priapulida</taxon>
        <taxon>Priapulimorpha</taxon>
        <taxon>Priapulimorphida</taxon>
        <taxon>Priapulidae</taxon>
        <taxon>Priapulus</taxon>
    </lineage>
</organism>
<gene>
    <name evidence="3" type="primary">LOC106808669</name>
</gene>
<dbReference type="Pfam" id="PF01266">
    <property type="entry name" value="DAO"/>
    <property type="match status" value="1"/>
</dbReference>
<dbReference type="GeneID" id="106808669"/>
<dbReference type="Gene3D" id="3.30.9.10">
    <property type="entry name" value="D-Amino Acid Oxidase, subunit A, domain 2"/>
    <property type="match status" value="1"/>
</dbReference>
<dbReference type="InterPro" id="IPR006076">
    <property type="entry name" value="FAD-dep_OxRdtase"/>
</dbReference>
<dbReference type="Gene3D" id="3.30.1360.120">
    <property type="entry name" value="Probable tRNA modification gtpase trme, domain 1"/>
    <property type="match status" value="3"/>
</dbReference>
<dbReference type="Proteomes" id="UP000695022">
    <property type="component" value="Unplaced"/>
</dbReference>
<evidence type="ECO:0000313" key="3">
    <source>
        <dbReference type="RefSeq" id="XP_014666976.1"/>
    </source>
</evidence>
<dbReference type="InterPro" id="IPR032503">
    <property type="entry name" value="FAO_M"/>
</dbReference>
<evidence type="ECO:0000313" key="2">
    <source>
        <dbReference type="Proteomes" id="UP000695022"/>
    </source>
</evidence>
<dbReference type="PROSITE" id="PS50206">
    <property type="entry name" value="RHODANESE_3"/>
    <property type="match status" value="1"/>
</dbReference>